<protein>
    <submittedName>
        <fullName evidence="6">N-acetyltransferase</fullName>
    </submittedName>
</protein>
<dbReference type="Pfam" id="PF00583">
    <property type="entry name" value="Acetyltransf_1"/>
    <property type="match status" value="1"/>
</dbReference>
<dbReference type="AlphaFoldDB" id="A0A424WCL8"/>
<dbReference type="GO" id="GO:0016747">
    <property type="term" value="F:acyltransferase activity, transferring groups other than amino-acyl groups"/>
    <property type="evidence" value="ECO:0007669"/>
    <property type="project" value="InterPro"/>
</dbReference>
<evidence type="ECO:0000256" key="1">
    <source>
        <dbReference type="ARBA" id="ARBA00022679"/>
    </source>
</evidence>
<comment type="catalytic activity">
    <reaction evidence="3">
        <text>L-methionine sulfoximine + acetyl-CoA = N-acetyl-L-methionine sulfoximine + CoA + H(+)</text>
        <dbReference type="Rhea" id="RHEA:47660"/>
        <dbReference type="ChEBI" id="CHEBI:15378"/>
        <dbReference type="ChEBI" id="CHEBI:57287"/>
        <dbReference type="ChEBI" id="CHEBI:57288"/>
        <dbReference type="ChEBI" id="CHEBI:87826"/>
        <dbReference type="ChEBI" id="CHEBI:87827"/>
    </reaction>
</comment>
<name>A0A424WCL8_ALCXX</name>
<keyword evidence="1 6" id="KW-0808">Transferase</keyword>
<dbReference type="PANTHER" id="PTHR43072:SF23">
    <property type="entry name" value="UPF0039 PROTEIN C11D3.02C"/>
    <property type="match status" value="1"/>
</dbReference>
<comment type="caution">
    <text evidence="6">The sequence shown here is derived from an EMBL/GenBank/DDBJ whole genome shotgun (WGS) entry which is preliminary data.</text>
</comment>
<reference evidence="6 7" key="1">
    <citation type="submission" date="2018-08" db="EMBL/GenBank/DDBJ databases">
        <title>Achromobacter xylosoxidans Genome sequencing and assembly.</title>
        <authorList>
            <person name="Wang R."/>
            <person name="Rensing C."/>
            <person name="Li Y."/>
        </authorList>
    </citation>
    <scope>NUCLEOTIDE SEQUENCE [LARGE SCALE GENOMIC DNA]</scope>
    <source>
        <strain evidence="6 7">GD003A</strain>
    </source>
</reference>
<dbReference type="RefSeq" id="WP_118932862.1">
    <property type="nucleotide sequence ID" value="NZ_CP061008.1"/>
</dbReference>
<dbReference type="Gene3D" id="3.40.630.30">
    <property type="match status" value="1"/>
</dbReference>
<feature type="domain" description="N-acetyltransferase" evidence="5">
    <location>
        <begin position="13"/>
        <end position="172"/>
    </location>
</feature>
<dbReference type="FunFam" id="3.40.630.30:FF:000026">
    <property type="entry name" value="Phosphinothricin acetyltransferase"/>
    <property type="match status" value="1"/>
</dbReference>
<proteinExistence type="predicted"/>
<evidence type="ECO:0000259" key="5">
    <source>
        <dbReference type="PROSITE" id="PS51186"/>
    </source>
</evidence>
<organism evidence="6 7">
    <name type="scientific">Alcaligenes xylosoxydans xylosoxydans</name>
    <name type="common">Achromobacter xylosoxidans</name>
    <dbReference type="NCBI Taxonomy" id="85698"/>
    <lineage>
        <taxon>Bacteria</taxon>
        <taxon>Pseudomonadati</taxon>
        <taxon>Pseudomonadota</taxon>
        <taxon>Betaproteobacteria</taxon>
        <taxon>Burkholderiales</taxon>
        <taxon>Alcaligenaceae</taxon>
        <taxon>Achromobacter</taxon>
    </lineage>
</organism>
<evidence type="ECO:0000256" key="3">
    <source>
        <dbReference type="ARBA" id="ARBA00050603"/>
    </source>
</evidence>
<evidence type="ECO:0000313" key="6">
    <source>
        <dbReference type="EMBL" id="RPJ90960.1"/>
    </source>
</evidence>
<dbReference type="Proteomes" id="UP000285324">
    <property type="component" value="Unassembled WGS sequence"/>
</dbReference>
<dbReference type="InterPro" id="IPR016181">
    <property type="entry name" value="Acyl_CoA_acyltransferase"/>
</dbReference>
<dbReference type="OrthoDB" id="5459937at2"/>
<evidence type="ECO:0000256" key="2">
    <source>
        <dbReference type="ARBA" id="ARBA00023315"/>
    </source>
</evidence>
<sequence>MTTHAETRAPDGATLVDCTHERHADQILAIFNDAIVNSTALYDYKPRPREAMQGWFQTKRQGGFPVLGYENAAGELMAFASYGTFRAWPAFKYSVEHSVYVDGRFRGLGLGEALMRELIQRARVNQVHVLVGGIDASNQGSIRLHEKLGFKHAGTIREAGFKFGRWLDLAFYQLTLDTPEQPVDG</sequence>
<keyword evidence="2" id="KW-0012">Acyltransferase</keyword>
<evidence type="ECO:0000313" key="7">
    <source>
        <dbReference type="Proteomes" id="UP000285324"/>
    </source>
</evidence>
<accession>A0A424WCL8</accession>
<dbReference type="InterPro" id="IPR000182">
    <property type="entry name" value="GNAT_dom"/>
</dbReference>
<dbReference type="PROSITE" id="PS51186">
    <property type="entry name" value="GNAT"/>
    <property type="match status" value="1"/>
</dbReference>
<comment type="catalytic activity">
    <reaction evidence="4">
        <text>L-methionine sulfone + acetyl-CoA = N-acetyl-L-methionine sulfone + CoA + H(+)</text>
        <dbReference type="Rhea" id="RHEA:47656"/>
        <dbReference type="ChEBI" id="CHEBI:15378"/>
        <dbReference type="ChEBI" id="CHEBI:57287"/>
        <dbReference type="ChEBI" id="CHEBI:57288"/>
        <dbReference type="ChEBI" id="CHEBI:87824"/>
        <dbReference type="ChEBI" id="CHEBI:87825"/>
    </reaction>
</comment>
<dbReference type="EMBL" id="QVXO01000020">
    <property type="protein sequence ID" value="RPJ90960.1"/>
    <property type="molecule type" value="Genomic_DNA"/>
</dbReference>
<dbReference type="PANTHER" id="PTHR43072">
    <property type="entry name" value="N-ACETYLTRANSFERASE"/>
    <property type="match status" value="1"/>
</dbReference>
<dbReference type="CDD" id="cd04301">
    <property type="entry name" value="NAT_SF"/>
    <property type="match status" value="1"/>
</dbReference>
<gene>
    <name evidence="6" type="ORF">DY367_14585</name>
</gene>
<evidence type="ECO:0000256" key="4">
    <source>
        <dbReference type="ARBA" id="ARBA00051334"/>
    </source>
</evidence>
<dbReference type="SUPFAM" id="SSF55729">
    <property type="entry name" value="Acyl-CoA N-acyltransferases (Nat)"/>
    <property type="match status" value="1"/>
</dbReference>